<dbReference type="InterPro" id="IPR004101">
    <property type="entry name" value="Mur_ligase_C"/>
</dbReference>
<dbReference type="InterPro" id="IPR005762">
    <property type="entry name" value="MurD"/>
</dbReference>
<dbReference type="Pfam" id="PF02875">
    <property type="entry name" value="Mur_ligase_C"/>
    <property type="match status" value="1"/>
</dbReference>
<evidence type="ECO:0000256" key="18">
    <source>
        <dbReference type="RuleBase" id="RU003664"/>
    </source>
</evidence>
<comment type="function">
    <text evidence="1 17 18">Cell wall formation. Catalyzes the addition of glutamate to the nucleotide precursor UDP-N-acetylmuramoyl-L-alanine (UMA).</text>
</comment>
<dbReference type="STRING" id="1121345.SAMN02745217_02507"/>
<comment type="pathway">
    <text evidence="3 17 18">Cell wall biogenesis; peptidoglycan biosynthesis.</text>
</comment>
<evidence type="ECO:0000313" key="21">
    <source>
        <dbReference type="EMBL" id="SHO49953.1"/>
    </source>
</evidence>
<evidence type="ECO:0000256" key="6">
    <source>
        <dbReference type="ARBA" id="ARBA00015655"/>
    </source>
</evidence>
<evidence type="ECO:0000256" key="10">
    <source>
        <dbReference type="ARBA" id="ARBA00022840"/>
    </source>
</evidence>
<dbReference type="GO" id="GO:0008764">
    <property type="term" value="F:UDP-N-acetylmuramoylalanine-D-glutamate ligase activity"/>
    <property type="evidence" value="ECO:0007669"/>
    <property type="project" value="UniProtKB-UniRule"/>
</dbReference>
<comment type="similarity">
    <text evidence="4 17">Belongs to the MurCDEF family.</text>
</comment>
<dbReference type="GO" id="GO:0008360">
    <property type="term" value="P:regulation of cell shape"/>
    <property type="evidence" value="ECO:0007669"/>
    <property type="project" value="UniProtKB-KW"/>
</dbReference>
<keyword evidence="9 17" id="KW-0547">Nucleotide-binding</keyword>
<dbReference type="Gene3D" id="3.40.50.720">
    <property type="entry name" value="NAD(P)-binding Rossmann-like Domain"/>
    <property type="match status" value="1"/>
</dbReference>
<evidence type="ECO:0000256" key="8">
    <source>
        <dbReference type="ARBA" id="ARBA00022598"/>
    </source>
</evidence>
<dbReference type="InterPro" id="IPR036615">
    <property type="entry name" value="Mur_ligase_C_dom_sf"/>
</dbReference>
<dbReference type="OrthoDB" id="9809796at2"/>
<organism evidence="21 22">
    <name type="scientific">Anaerocolumna xylanovorans DSM 12503</name>
    <dbReference type="NCBI Taxonomy" id="1121345"/>
    <lineage>
        <taxon>Bacteria</taxon>
        <taxon>Bacillati</taxon>
        <taxon>Bacillota</taxon>
        <taxon>Clostridia</taxon>
        <taxon>Lachnospirales</taxon>
        <taxon>Lachnospiraceae</taxon>
        <taxon>Anaerocolumna</taxon>
    </lineage>
</organism>
<keyword evidence="7 17" id="KW-0963">Cytoplasm</keyword>
<dbReference type="SUPFAM" id="SSF53623">
    <property type="entry name" value="MurD-like peptide ligases, catalytic domain"/>
    <property type="match status" value="1"/>
</dbReference>
<sequence length="451" mass="50629">MRLDNKTVLVFGTGLSGISAVRFLQDITDSIIVYDTNERLEAETIREKLPQNFSGEIILGNLSEEYLTKIDMAVLSPGVPTDLPVVNKMRDNNIAIWGEIELAYYKSQGQIAAITGTNGKTTTTSLVGDIMKTFYHEVFVVGNIGIPYTDISGKTTKDSVTVIEMSSFQLETIVDFKPYVSAILNITPDHLNRHHTMENYIAAKLNITKNQDEEDICILNYEDEVLREAGKKLKANVLYFSSLRKLDKGIYLEGDNILYSDGHTTQSIVNVTQMNIFGRHNYENTMAAIGIAICLHVPYECINKAVRDFVAVEHRIEFVTTKNGVKYYNDSKGTNPDASIKAIDSMPFPTCLIAGGYDKGSEYDEWVEAFGGKIKALVLIGQTKDKIEETAKRHGFNEIYKAETLKEAVEVCYKLSQEGECVLLSPACASWDMFPNYEERGRLFKEYVRNL</sequence>
<comment type="subcellular location">
    <subcellularLocation>
        <location evidence="2 17 18">Cytoplasm</location>
    </subcellularLocation>
</comment>
<dbReference type="Proteomes" id="UP000184612">
    <property type="component" value="Unassembled WGS sequence"/>
</dbReference>
<dbReference type="EC" id="6.3.2.9" evidence="5 17"/>
<evidence type="ECO:0000256" key="11">
    <source>
        <dbReference type="ARBA" id="ARBA00022960"/>
    </source>
</evidence>
<evidence type="ECO:0000256" key="5">
    <source>
        <dbReference type="ARBA" id="ARBA00012212"/>
    </source>
</evidence>
<keyword evidence="10 17" id="KW-0067">ATP-binding</keyword>
<evidence type="ECO:0000256" key="1">
    <source>
        <dbReference type="ARBA" id="ARBA00002734"/>
    </source>
</evidence>
<dbReference type="GO" id="GO:0009252">
    <property type="term" value="P:peptidoglycan biosynthetic process"/>
    <property type="evidence" value="ECO:0007669"/>
    <property type="project" value="UniProtKB-UniRule"/>
</dbReference>
<evidence type="ECO:0000259" key="19">
    <source>
        <dbReference type="Pfam" id="PF02875"/>
    </source>
</evidence>
<keyword evidence="22" id="KW-1185">Reference proteome</keyword>
<dbReference type="GO" id="GO:0071555">
    <property type="term" value="P:cell wall organization"/>
    <property type="evidence" value="ECO:0007669"/>
    <property type="project" value="UniProtKB-KW"/>
</dbReference>
<feature type="domain" description="Mur ligase C-terminal" evidence="19">
    <location>
        <begin position="314"/>
        <end position="428"/>
    </location>
</feature>
<evidence type="ECO:0000256" key="17">
    <source>
        <dbReference type="HAMAP-Rule" id="MF_00639"/>
    </source>
</evidence>
<dbReference type="PANTHER" id="PTHR43692:SF1">
    <property type="entry name" value="UDP-N-ACETYLMURAMOYLALANINE--D-GLUTAMATE LIGASE"/>
    <property type="match status" value="1"/>
</dbReference>
<dbReference type="InterPro" id="IPR013221">
    <property type="entry name" value="Mur_ligase_cen"/>
</dbReference>
<dbReference type="UniPathway" id="UPA00219"/>
<evidence type="ECO:0000256" key="9">
    <source>
        <dbReference type="ARBA" id="ARBA00022741"/>
    </source>
</evidence>
<evidence type="ECO:0000256" key="13">
    <source>
        <dbReference type="ARBA" id="ARBA00023316"/>
    </source>
</evidence>
<feature type="domain" description="Mur ligase central" evidence="20">
    <location>
        <begin position="114"/>
        <end position="292"/>
    </location>
</feature>
<dbReference type="SUPFAM" id="SSF51984">
    <property type="entry name" value="MurCD N-terminal domain"/>
    <property type="match status" value="1"/>
</dbReference>
<dbReference type="Pfam" id="PF08245">
    <property type="entry name" value="Mur_ligase_M"/>
    <property type="match status" value="1"/>
</dbReference>
<evidence type="ECO:0000256" key="12">
    <source>
        <dbReference type="ARBA" id="ARBA00022984"/>
    </source>
</evidence>
<keyword evidence="12 17" id="KW-0573">Peptidoglycan synthesis</keyword>
<keyword evidence="8 17" id="KW-0436">Ligase</keyword>
<dbReference type="NCBIfam" id="TIGR01087">
    <property type="entry name" value="murD"/>
    <property type="match status" value="1"/>
</dbReference>
<comment type="catalytic activity">
    <reaction evidence="16 17 18">
        <text>UDP-N-acetyl-alpha-D-muramoyl-L-alanine + D-glutamate + ATP = UDP-N-acetyl-alpha-D-muramoyl-L-alanyl-D-glutamate + ADP + phosphate + H(+)</text>
        <dbReference type="Rhea" id="RHEA:16429"/>
        <dbReference type="ChEBI" id="CHEBI:15378"/>
        <dbReference type="ChEBI" id="CHEBI:29986"/>
        <dbReference type="ChEBI" id="CHEBI:30616"/>
        <dbReference type="ChEBI" id="CHEBI:43474"/>
        <dbReference type="ChEBI" id="CHEBI:83898"/>
        <dbReference type="ChEBI" id="CHEBI:83900"/>
        <dbReference type="ChEBI" id="CHEBI:456216"/>
        <dbReference type="EC" id="6.3.2.9"/>
    </reaction>
</comment>
<reference evidence="21 22" key="1">
    <citation type="submission" date="2016-12" db="EMBL/GenBank/DDBJ databases">
        <authorList>
            <person name="Song W.-J."/>
            <person name="Kurnit D.M."/>
        </authorList>
    </citation>
    <scope>NUCLEOTIDE SEQUENCE [LARGE SCALE GENOMIC DNA]</scope>
    <source>
        <strain evidence="21 22">DSM 12503</strain>
    </source>
</reference>
<gene>
    <name evidence="17" type="primary">murD</name>
    <name evidence="21" type="ORF">SAMN02745217_02507</name>
</gene>
<evidence type="ECO:0000256" key="14">
    <source>
        <dbReference type="ARBA" id="ARBA00030398"/>
    </source>
</evidence>
<evidence type="ECO:0000256" key="16">
    <source>
        <dbReference type="ARBA" id="ARBA00047632"/>
    </source>
</evidence>
<evidence type="ECO:0000256" key="7">
    <source>
        <dbReference type="ARBA" id="ARBA00022490"/>
    </source>
</evidence>
<keyword evidence="13 17" id="KW-0961">Cell wall biogenesis/degradation</keyword>
<keyword evidence="17 18" id="KW-0132">Cell division</keyword>
<keyword evidence="11 17" id="KW-0133">Cell shape</keyword>
<name>A0A1M7YBG0_9FIRM</name>
<dbReference type="Pfam" id="PF21799">
    <property type="entry name" value="MurD-like_N"/>
    <property type="match status" value="1"/>
</dbReference>
<evidence type="ECO:0000256" key="2">
    <source>
        <dbReference type="ARBA" id="ARBA00004496"/>
    </source>
</evidence>
<feature type="binding site" evidence="17">
    <location>
        <begin position="116"/>
        <end position="122"/>
    </location>
    <ligand>
        <name>ATP</name>
        <dbReference type="ChEBI" id="CHEBI:30616"/>
    </ligand>
</feature>
<accession>A0A1M7YBG0</accession>
<dbReference type="Gene3D" id="3.40.1190.10">
    <property type="entry name" value="Mur-like, catalytic domain"/>
    <property type="match status" value="1"/>
</dbReference>
<keyword evidence="17 18" id="KW-0131">Cell cycle</keyword>
<dbReference type="GO" id="GO:0005737">
    <property type="term" value="C:cytoplasm"/>
    <property type="evidence" value="ECO:0007669"/>
    <property type="project" value="UniProtKB-SubCell"/>
</dbReference>
<evidence type="ECO:0000259" key="20">
    <source>
        <dbReference type="Pfam" id="PF08245"/>
    </source>
</evidence>
<evidence type="ECO:0000313" key="22">
    <source>
        <dbReference type="Proteomes" id="UP000184612"/>
    </source>
</evidence>
<dbReference type="GO" id="GO:0051301">
    <property type="term" value="P:cell division"/>
    <property type="evidence" value="ECO:0007669"/>
    <property type="project" value="UniProtKB-KW"/>
</dbReference>
<evidence type="ECO:0000256" key="3">
    <source>
        <dbReference type="ARBA" id="ARBA00004752"/>
    </source>
</evidence>
<dbReference type="Gene3D" id="3.90.190.20">
    <property type="entry name" value="Mur ligase, C-terminal domain"/>
    <property type="match status" value="1"/>
</dbReference>
<protein>
    <recommendedName>
        <fullName evidence="6 17">UDP-N-acetylmuramoylalanine--D-glutamate ligase</fullName>
        <ecNumber evidence="5 17">6.3.2.9</ecNumber>
    </recommendedName>
    <alternativeName>
        <fullName evidence="15 17">D-glutamic acid-adding enzyme</fullName>
    </alternativeName>
    <alternativeName>
        <fullName evidence="14 17">UDP-N-acetylmuramoyl-L-alanyl-D-glutamate synthetase</fullName>
    </alternativeName>
</protein>
<dbReference type="GO" id="GO:0005524">
    <property type="term" value="F:ATP binding"/>
    <property type="evidence" value="ECO:0007669"/>
    <property type="project" value="UniProtKB-UniRule"/>
</dbReference>
<dbReference type="InterPro" id="IPR036565">
    <property type="entry name" value="Mur-like_cat_sf"/>
</dbReference>
<dbReference type="EMBL" id="FRFD01000007">
    <property type="protein sequence ID" value="SHO49953.1"/>
    <property type="molecule type" value="Genomic_DNA"/>
</dbReference>
<dbReference type="SUPFAM" id="SSF53244">
    <property type="entry name" value="MurD-like peptide ligases, peptide-binding domain"/>
    <property type="match status" value="1"/>
</dbReference>
<proteinExistence type="inferred from homology"/>
<evidence type="ECO:0000256" key="4">
    <source>
        <dbReference type="ARBA" id="ARBA00010416"/>
    </source>
</evidence>
<dbReference type="AlphaFoldDB" id="A0A1M7YBG0"/>
<dbReference type="HAMAP" id="MF_00639">
    <property type="entry name" value="MurD"/>
    <property type="match status" value="1"/>
</dbReference>
<evidence type="ECO:0000256" key="15">
    <source>
        <dbReference type="ARBA" id="ARBA00032324"/>
    </source>
</evidence>
<dbReference type="PANTHER" id="PTHR43692">
    <property type="entry name" value="UDP-N-ACETYLMURAMOYLALANINE--D-GLUTAMATE LIGASE"/>
    <property type="match status" value="1"/>
</dbReference>
<dbReference type="RefSeq" id="WP_073589201.1">
    <property type="nucleotide sequence ID" value="NZ_FRFD01000007.1"/>
</dbReference>